<name>A0ABT8K023_9MICC</name>
<evidence type="ECO:0000256" key="1">
    <source>
        <dbReference type="ARBA" id="ARBA00004141"/>
    </source>
</evidence>
<feature type="transmembrane region" description="Helical" evidence="5">
    <location>
        <begin position="20"/>
        <end position="37"/>
    </location>
</feature>
<feature type="transmembrane region" description="Helical" evidence="5">
    <location>
        <begin position="216"/>
        <end position="245"/>
    </location>
</feature>
<keyword evidence="3 5" id="KW-1133">Transmembrane helix</keyword>
<dbReference type="InterPro" id="IPR050475">
    <property type="entry name" value="Prenyltransferase_related"/>
</dbReference>
<dbReference type="Gene3D" id="1.10.357.140">
    <property type="entry name" value="UbiA prenyltransferase"/>
    <property type="match status" value="1"/>
</dbReference>
<comment type="caution">
    <text evidence="6">The sequence shown here is derived from an EMBL/GenBank/DDBJ whole genome shotgun (WGS) entry which is preliminary data.</text>
</comment>
<dbReference type="NCBIfam" id="NF010119">
    <property type="entry name" value="PRK13595.1"/>
    <property type="match status" value="1"/>
</dbReference>
<comment type="subcellular location">
    <subcellularLocation>
        <location evidence="1">Membrane</location>
        <topology evidence="1">Multi-pass membrane protein</topology>
    </subcellularLocation>
</comment>
<sequence>MPQAGFAPAALRMVHISRPVLWINTLGTGVVGMWLTGTFWDAGVLALLVWLTLPFNLLIYGVNDIFDQDTDALNPRKGSLEGARIRASEVRAIWLWVLVTNVPFLVWFVVTLTPAALAWIALYALVFVFYSTPPLRFKARPYLDSISNAAYAFPLVFVPYALGDEPVWAAAIGLMAWSAAKHTYDAVQDIDEDRGAGITTTAVRLGARGVVAWSGAWWAAATVCFALVNIPVAVVNALIAGWLLLGLYRDPRPETGHRLYRYSIAFPYVAGTVAGVQLVAALTLGLYR</sequence>
<reference evidence="6" key="1">
    <citation type="submission" date="2023-06" db="EMBL/GenBank/DDBJ databases">
        <title>MT1 and MT2 Draft Genomes of Novel Species.</title>
        <authorList>
            <person name="Venkateswaran K."/>
        </authorList>
    </citation>
    <scope>NUCLEOTIDE SEQUENCE</scope>
    <source>
        <strain evidence="6">IIF3SC-B10</strain>
    </source>
</reference>
<dbReference type="Proteomes" id="UP001174209">
    <property type="component" value="Unassembled WGS sequence"/>
</dbReference>
<proteinExistence type="predicted"/>
<dbReference type="RefSeq" id="WP_301226111.1">
    <property type="nucleotide sequence ID" value="NZ_JAROCG010000001.1"/>
</dbReference>
<dbReference type="PANTHER" id="PTHR42723:SF1">
    <property type="entry name" value="CHLOROPHYLL SYNTHASE, CHLOROPLASTIC"/>
    <property type="match status" value="1"/>
</dbReference>
<feature type="transmembrane region" description="Helical" evidence="5">
    <location>
        <begin position="44"/>
        <end position="62"/>
    </location>
</feature>
<keyword evidence="7" id="KW-1185">Reference proteome</keyword>
<dbReference type="InterPro" id="IPR044878">
    <property type="entry name" value="UbiA_sf"/>
</dbReference>
<organism evidence="6 7">
    <name type="scientific">Arthrobacter burdickii</name>
    <dbReference type="NCBI Taxonomy" id="3035920"/>
    <lineage>
        <taxon>Bacteria</taxon>
        <taxon>Bacillati</taxon>
        <taxon>Actinomycetota</taxon>
        <taxon>Actinomycetes</taxon>
        <taxon>Micrococcales</taxon>
        <taxon>Micrococcaceae</taxon>
        <taxon>Arthrobacter</taxon>
    </lineage>
</organism>
<evidence type="ECO:0000256" key="2">
    <source>
        <dbReference type="ARBA" id="ARBA00022692"/>
    </source>
</evidence>
<dbReference type="Pfam" id="PF01040">
    <property type="entry name" value="UbiA"/>
    <property type="match status" value="1"/>
</dbReference>
<keyword evidence="4 5" id="KW-0472">Membrane</keyword>
<feature type="transmembrane region" description="Helical" evidence="5">
    <location>
        <begin position="265"/>
        <end position="287"/>
    </location>
</feature>
<dbReference type="CDD" id="cd13966">
    <property type="entry name" value="PT_UbiA_4"/>
    <property type="match status" value="1"/>
</dbReference>
<feature type="transmembrane region" description="Helical" evidence="5">
    <location>
        <begin position="104"/>
        <end position="130"/>
    </location>
</feature>
<evidence type="ECO:0000256" key="4">
    <source>
        <dbReference type="ARBA" id="ARBA00023136"/>
    </source>
</evidence>
<evidence type="ECO:0000313" key="6">
    <source>
        <dbReference type="EMBL" id="MDN4610699.1"/>
    </source>
</evidence>
<accession>A0ABT8K023</accession>
<dbReference type="EMBL" id="JAROCG010000001">
    <property type="protein sequence ID" value="MDN4610699.1"/>
    <property type="molecule type" value="Genomic_DNA"/>
</dbReference>
<keyword evidence="2 5" id="KW-0812">Transmembrane</keyword>
<dbReference type="Gene3D" id="1.20.120.1780">
    <property type="entry name" value="UbiA prenyltransferase"/>
    <property type="match status" value="1"/>
</dbReference>
<evidence type="ECO:0000256" key="5">
    <source>
        <dbReference type="SAM" id="Phobius"/>
    </source>
</evidence>
<protein>
    <submittedName>
        <fullName evidence="6">UbiA family prenyltransferase</fullName>
    </submittedName>
</protein>
<dbReference type="PANTHER" id="PTHR42723">
    <property type="entry name" value="CHLOROPHYLL SYNTHASE"/>
    <property type="match status" value="1"/>
</dbReference>
<gene>
    <name evidence="6" type="ORF">P5G52_07430</name>
</gene>
<evidence type="ECO:0000256" key="3">
    <source>
        <dbReference type="ARBA" id="ARBA00022989"/>
    </source>
</evidence>
<dbReference type="InterPro" id="IPR000537">
    <property type="entry name" value="UbiA_prenyltransferase"/>
</dbReference>
<evidence type="ECO:0000313" key="7">
    <source>
        <dbReference type="Proteomes" id="UP001174209"/>
    </source>
</evidence>